<evidence type="ECO:0000313" key="2">
    <source>
        <dbReference type="Proteomes" id="UP000765509"/>
    </source>
</evidence>
<gene>
    <name evidence="1" type="ORF">O181_033668</name>
</gene>
<evidence type="ECO:0000313" key="1">
    <source>
        <dbReference type="EMBL" id="MBW0493953.1"/>
    </source>
</evidence>
<dbReference type="Proteomes" id="UP000765509">
    <property type="component" value="Unassembled WGS sequence"/>
</dbReference>
<dbReference type="EMBL" id="AVOT02012320">
    <property type="protein sequence ID" value="MBW0493953.1"/>
    <property type="molecule type" value="Genomic_DNA"/>
</dbReference>
<accession>A0A9Q3D1Y4</accession>
<proteinExistence type="predicted"/>
<reference evidence="1" key="1">
    <citation type="submission" date="2021-03" db="EMBL/GenBank/DDBJ databases">
        <title>Draft genome sequence of rust myrtle Austropuccinia psidii MF-1, a brazilian biotype.</title>
        <authorList>
            <person name="Quecine M.C."/>
            <person name="Pachon D.M.R."/>
            <person name="Bonatelli M.L."/>
            <person name="Correr F.H."/>
            <person name="Franceschini L.M."/>
            <person name="Leite T.F."/>
            <person name="Margarido G.R.A."/>
            <person name="Almeida C.A."/>
            <person name="Ferrarezi J.A."/>
            <person name="Labate C.A."/>
        </authorList>
    </citation>
    <scope>NUCLEOTIDE SEQUENCE</scope>
    <source>
        <strain evidence="1">MF-1</strain>
    </source>
</reference>
<comment type="caution">
    <text evidence="1">The sequence shown here is derived from an EMBL/GenBank/DDBJ whole genome shotgun (WGS) entry which is preliminary data.</text>
</comment>
<keyword evidence="2" id="KW-1185">Reference proteome</keyword>
<organism evidence="1 2">
    <name type="scientific">Austropuccinia psidii MF-1</name>
    <dbReference type="NCBI Taxonomy" id="1389203"/>
    <lineage>
        <taxon>Eukaryota</taxon>
        <taxon>Fungi</taxon>
        <taxon>Dikarya</taxon>
        <taxon>Basidiomycota</taxon>
        <taxon>Pucciniomycotina</taxon>
        <taxon>Pucciniomycetes</taxon>
        <taxon>Pucciniales</taxon>
        <taxon>Sphaerophragmiaceae</taxon>
        <taxon>Austropuccinia</taxon>
    </lineage>
</organism>
<protein>
    <submittedName>
        <fullName evidence="1">Uncharacterized protein</fullName>
    </submittedName>
</protein>
<name>A0A9Q3D1Y4_9BASI</name>
<sequence>MLWHPRHALMISLQHCQPISTLTHSYASTPPCLTILTLLLFPHDLPLELPPHVYPHPQSLPCLRSCTTLKIWVQHCHLSLQIHTPPHLLRGSPLLRSHISSIGYGDLLAYVMHPIT</sequence>
<dbReference type="AlphaFoldDB" id="A0A9Q3D1Y4"/>